<evidence type="ECO:0000256" key="5">
    <source>
        <dbReference type="ARBA" id="ARBA00012146"/>
    </source>
</evidence>
<evidence type="ECO:0000256" key="4">
    <source>
        <dbReference type="ARBA" id="ARBA00007958"/>
    </source>
</evidence>
<keyword evidence="13" id="KW-0539">Nucleus</keyword>
<sequence length="444" mass="49718">MAVKKASSREDLLHFIDESRRKLWTLNLRRANFFPTRSTKICSKHFTADCFETAKFGGTWLKQNAVPTLFDLPPEQQKIPMITLPPIKRKPVISVKDDASIRRRCSYLGDFKEEDMECPEKAKKALSAAKEVYTKQKAQIRRLQLKLRRLQDKTIRLQKKSESKKRKRSTLEKASLVSKMSSNWRNGIKGVLLDITGVLYESGQGAIPGSVDAVNRLRDNKIPFRFVTNETQRTCASLVTKLRDFGFTLSESDVISPGVAVAAYLKQKMLRPLLLVHPELLPEFSDCDQSSPNCVVIGDAADYFTYENMNQCFQLLLASENPVLISMGRGKYYKENGQIVMDLGGYTCALEFAAGVEATVIGKPSSDYFMNAVESLGLLPCETVMVGDDINSDVGAAKNCDLKGVLVRTGKFREVDLQNSSVKPDAVVDNLAHFVEILLNEKEP</sequence>
<dbReference type="SMART" id="SM00980">
    <property type="entry name" value="THAP"/>
    <property type="match status" value="1"/>
</dbReference>
<organism evidence="20 21">
    <name type="scientific">Oedothorax gibbosus</name>
    <dbReference type="NCBI Taxonomy" id="931172"/>
    <lineage>
        <taxon>Eukaryota</taxon>
        <taxon>Metazoa</taxon>
        <taxon>Ecdysozoa</taxon>
        <taxon>Arthropoda</taxon>
        <taxon>Chelicerata</taxon>
        <taxon>Arachnida</taxon>
        <taxon>Araneae</taxon>
        <taxon>Araneomorphae</taxon>
        <taxon>Entelegynae</taxon>
        <taxon>Araneoidea</taxon>
        <taxon>Linyphiidae</taxon>
        <taxon>Erigoninae</taxon>
        <taxon>Oedothorax</taxon>
    </lineage>
</organism>
<keyword evidence="9" id="KW-0378">Hydrolase</keyword>
<dbReference type="NCBIfam" id="TIGR01458">
    <property type="entry name" value="HAD-SF-IIA-hyp3"/>
    <property type="match status" value="1"/>
</dbReference>
<comment type="caution">
    <text evidence="20">The sequence shown here is derived from an EMBL/GenBank/DDBJ whole genome shotgun (WGS) entry which is preliminary data.</text>
</comment>
<evidence type="ECO:0000256" key="17">
    <source>
        <dbReference type="PROSITE-ProRule" id="PRU00309"/>
    </source>
</evidence>
<dbReference type="Pfam" id="PF13242">
    <property type="entry name" value="Hydrolase_like"/>
    <property type="match status" value="1"/>
</dbReference>
<dbReference type="GO" id="GO:0005634">
    <property type="term" value="C:nucleus"/>
    <property type="evidence" value="ECO:0007669"/>
    <property type="project" value="UniProtKB-SubCell"/>
</dbReference>
<dbReference type="InterPro" id="IPR006612">
    <property type="entry name" value="THAP_Znf"/>
</dbReference>
<dbReference type="PANTHER" id="PTHR19288:SF44">
    <property type="entry name" value="PHOSPHOLYSINE PHOSPHOHISTIDINE INORGANIC PYROPHOSPHATE PHOSPHATASE"/>
    <property type="match status" value="1"/>
</dbReference>
<evidence type="ECO:0000256" key="13">
    <source>
        <dbReference type="ARBA" id="ARBA00023242"/>
    </source>
</evidence>
<dbReference type="Pfam" id="PF05485">
    <property type="entry name" value="THAP"/>
    <property type="match status" value="1"/>
</dbReference>
<evidence type="ECO:0000256" key="15">
    <source>
        <dbReference type="ARBA" id="ARBA00039357"/>
    </source>
</evidence>
<dbReference type="GO" id="GO:0003677">
    <property type="term" value="F:DNA binding"/>
    <property type="evidence" value="ECO:0007669"/>
    <property type="project" value="UniProtKB-UniRule"/>
</dbReference>
<feature type="coiled-coil region" evidence="18">
    <location>
        <begin position="126"/>
        <end position="167"/>
    </location>
</feature>
<dbReference type="Pfam" id="PF13344">
    <property type="entry name" value="Hydrolase_6"/>
    <property type="match status" value="1"/>
</dbReference>
<keyword evidence="7" id="KW-0479">Metal-binding</keyword>
<keyword evidence="12 17" id="KW-0238">DNA-binding</keyword>
<dbReference type="GO" id="GO:0005829">
    <property type="term" value="C:cytosol"/>
    <property type="evidence" value="ECO:0007669"/>
    <property type="project" value="TreeGrafter"/>
</dbReference>
<evidence type="ECO:0000259" key="19">
    <source>
        <dbReference type="PROSITE" id="PS50950"/>
    </source>
</evidence>
<dbReference type="SUPFAM" id="SSF57716">
    <property type="entry name" value="Glucocorticoid receptor-like (DNA-binding domain)"/>
    <property type="match status" value="1"/>
</dbReference>
<accession>A0AAV6U0E0</accession>
<name>A0AAV6U0E0_9ARAC</name>
<protein>
    <recommendedName>
        <fullName evidence="15">Phospholysine phosphohistidine inorganic pyrophosphate phosphatase</fullName>
        <ecNumber evidence="5">3.6.1.1</ecNumber>
    </recommendedName>
</protein>
<dbReference type="InterPro" id="IPR006357">
    <property type="entry name" value="HAD-SF_hydro_IIA"/>
</dbReference>
<evidence type="ECO:0000256" key="1">
    <source>
        <dbReference type="ARBA" id="ARBA00001946"/>
    </source>
</evidence>
<evidence type="ECO:0000256" key="2">
    <source>
        <dbReference type="ARBA" id="ARBA00004123"/>
    </source>
</evidence>
<keyword evidence="10" id="KW-0862">Zinc</keyword>
<keyword evidence="18" id="KW-0175">Coiled coil</keyword>
<comment type="cofactor">
    <cofactor evidence="1">
        <name>Mg(2+)</name>
        <dbReference type="ChEBI" id="CHEBI:18420"/>
    </cofactor>
</comment>
<keyword evidence="6" id="KW-0963">Cytoplasm</keyword>
<evidence type="ECO:0000256" key="12">
    <source>
        <dbReference type="ARBA" id="ARBA00023125"/>
    </source>
</evidence>
<dbReference type="GO" id="GO:0008270">
    <property type="term" value="F:zinc ion binding"/>
    <property type="evidence" value="ECO:0007669"/>
    <property type="project" value="UniProtKB-KW"/>
</dbReference>
<keyword evidence="21" id="KW-1185">Reference proteome</keyword>
<dbReference type="NCBIfam" id="TIGR01460">
    <property type="entry name" value="HAD-SF-IIA"/>
    <property type="match status" value="1"/>
</dbReference>
<comment type="function">
    <text evidence="14">Phosphatase that hydrolyzes imidodiphosphate, 3-phosphohistidine and 6-phospholysine. Has broad substrate specificity and can also hydrolyze inorganic diphosphate, but with lower efficiency.</text>
</comment>
<evidence type="ECO:0000313" key="20">
    <source>
        <dbReference type="EMBL" id="KAG8176964.1"/>
    </source>
</evidence>
<comment type="subcellular location">
    <subcellularLocation>
        <location evidence="3">Cytoplasm</location>
    </subcellularLocation>
    <subcellularLocation>
        <location evidence="2">Nucleus</location>
    </subcellularLocation>
</comment>
<dbReference type="PANTHER" id="PTHR19288">
    <property type="entry name" value="4-NITROPHENYLPHOSPHATASE-RELATED"/>
    <property type="match status" value="1"/>
</dbReference>
<evidence type="ECO:0000256" key="8">
    <source>
        <dbReference type="ARBA" id="ARBA00022771"/>
    </source>
</evidence>
<reference evidence="20 21" key="1">
    <citation type="journal article" date="2022" name="Nat. Ecol. Evol.">
        <title>A masculinizing supergene underlies an exaggerated male reproductive morph in a spider.</title>
        <authorList>
            <person name="Hendrickx F."/>
            <person name="De Corte Z."/>
            <person name="Sonet G."/>
            <person name="Van Belleghem S.M."/>
            <person name="Kostlbacher S."/>
            <person name="Vangestel C."/>
        </authorList>
    </citation>
    <scope>NUCLEOTIDE SEQUENCE [LARGE SCALE GENOMIC DNA]</scope>
    <source>
        <strain evidence="20">W744_W776</strain>
    </source>
</reference>
<dbReference type="Proteomes" id="UP000827092">
    <property type="component" value="Unassembled WGS sequence"/>
</dbReference>
<evidence type="ECO:0000256" key="10">
    <source>
        <dbReference type="ARBA" id="ARBA00022833"/>
    </source>
</evidence>
<dbReference type="Gene3D" id="3.40.50.1000">
    <property type="entry name" value="HAD superfamily/HAD-like"/>
    <property type="match status" value="2"/>
</dbReference>
<dbReference type="SMART" id="SM00692">
    <property type="entry name" value="DM3"/>
    <property type="match status" value="1"/>
</dbReference>
<comment type="similarity">
    <text evidence="4">Belongs to the HAD-like hydrolase superfamily.</text>
</comment>
<evidence type="ECO:0000256" key="3">
    <source>
        <dbReference type="ARBA" id="ARBA00004496"/>
    </source>
</evidence>
<proteinExistence type="inferred from homology"/>
<feature type="domain" description="THAP-type" evidence="19">
    <location>
        <begin position="1"/>
        <end position="70"/>
    </location>
</feature>
<keyword evidence="8 17" id="KW-0863">Zinc-finger</keyword>
<dbReference type="EC" id="3.6.1.1" evidence="5"/>
<dbReference type="SUPFAM" id="SSF56784">
    <property type="entry name" value="HAD-like"/>
    <property type="match status" value="1"/>
</dbReference>
<keyword evidence="11" id="KW-0460">Magnesium</keyword>
<evidence type="ECO:0000256" key="6">
    <source>
        <dbReference type="ARBA" id="ARBA00022490"/>
    </source>
</evidence>
<dbReference type="PROSITE" id="PS50950">
    <property type="entry name" value="ZF_THAP"/>
    <property type="match status" value="1"/>
</dbReference>
<evidence type="ECO:0000256" key="16">
    <source>
        <dbReference type="ARBA" id="ARBA00047820"/>
    </source>
</evidence>
<dbReference type="AlphaFoldDB" id="A0AAV6U0E0"/>
<dbReference type="GO" id="GO:0004427">
    <property type="term" value="F:inorganic diphosphate phosphatase activity"/>
    <property type="evidence" value="ECO:0007669"/>
    <property type="project" value="UniProtKB-EC"/>
</dbReference>
<evidence type="ECO:0000256" key="11">
    <source>
        <dbReference type="ARBA" id="ARBA00022842"/>
    </source>
</evidence>
<evidence type="ECO:0000256" key="18">
    <source>
        <dbReference type="SAM" id="Coils"/>
    </source>
</evidence>
<dbReference type="GO" id="GO:0016791">
    <property type="term" value="F:phosphatase activity"/>
    <property type="evidence" value="ECO:0007669"/>
    <property type="project" value="InterPro"/>
</dbReference>
<dbReference type="InterPro" id="IPR006355">
    <property type="entry name" value="LHPP/HDHD2"/>
</dbReference>
<dbReference type="EMBL" id="JAFNEN010000836">
    <property type="protein sequence ID" value="KAG8176964.1"/>
    <property type="molecule type" value="Genomic_DNA"/>
</dbReference>
<evidence type="ECO:0000256" key="9">
    <source>
        <dbReference type="ARBA" id="ARBA00022801"/>
    </source>
</evidence>
<dbReference type="FunFam" id="3.40.50.1000:FF:000051">
    <property type="entry name" value="Phospholysine phosphohistidine inorganic pyrophosphate phosphatase"/>
    <property type="match status" value="1"/>
</dbReference>
<evidence type="ECO:0000313" key="21">
    <source>
        <dbReference type="Proteomes" id="UP000827092"/>
    </source>
</evidence>
<dbReference type="InterPro" id="IPR036412">
    <property type="entry name" value="HAD-like_sf"/>
</dbReference>
<gene>
    <name evidence="20" type="ORF">JTE90_010234</name>
</gene>
<evidence type="ECO:0000256" key="14">
    <source>
        <dbReference type="ARBA" id="ARBA00037258"/>
    </source>
</evidence>
<comment type="catalytic activity">
    <reaction evidence="16">
        <text>diphosphate + H2O = 2 phosphate + H(+)</text>
        <dbReference type="Rhea" id="RHEA:24576"/>
        <dbReference type="ChEBI" id="CHEBI:15377"/>
        <dbReference type="ChEBI" id="CHEBI:15378"/>
        <dbReference type="ChEBI" id="CHEBI:33019"/>
        <dbReference type="ChEBI" id="CHEBI:43474"/>
        <dbReference type="EC" id="3.6.1.1"/>
    </reaction>
</comment>
<evidence type="ECO:0000256" key="7">
    <source>
        <dbReference type="ARBA" id="ARBA00022723"/>
    </source>
</evidence>
<dbReference type="InterPro" id="IPR023214">
    <property type="entry name" value="HAD_sf"/>
</dbReference>